<dbReference type="GO" id="GO:0030521">
    <property type="term" value="P:androgen receptor signaling pathway"/>
    <property type="evidence" value="ECO:0007669"/>
    <property type="project" value="InterPro"/>
</dbReference>
<evidence type="ECO:0000313" key="7">
    <source>
        <dbReference type="Proteomes" id="UP000796761"/>
    </source>
</evidence>
<dbReference type="GO" id="GO:0004879">
    <property type="term" value="F:nuclear receptor activity"/>
    <property type="evidence" value="ECO:0007669"/>
    <property type="project" value="InterPro"/>
</dbReference>
<feature type="region of interest" description="Disordered" evidence="5">
    <location>
        <begin position="112"/>
        <end position="131"/>
    </location>
</feature>
<evidence type="ECO:0000313" key="6">
    <source>
        <dbReference type="EMBL" id="TRZ05892.1"/>
    </source>
</evidence>
<dbReference type="OrthoDB" id="10032732at2759"/>
<comment type="caution">
    <text evidence="6">The sequence shown here is derived from an EMBL/GenBank/DDBJ whole genome shotgun (WGS) entry which is preliminary data.</text>
</comment>
<evidence type="ECO:0000256" key="3">
    <source>
        <dbReference type="ARBA" id="ARBA00022665"/>
    </source>
</evidence>
<dbReference type="GO" id="GO:0005634">
    <property type="term" value="C:nucleus"/>
    <property type="evidence" value="ECO:0007669"/>
    <property type="project" value="UniProtKB-SubCell"/>
</dbReference>
<sequence>MEVQLGVGRVYPRPAGRTFRGVFKSFFQSVCDAYQPSQEELGVGQPPPSAPCLPSPWPPPDSPACLPPPPGCLPPPEPRAVGKALPAAGPAMGLSFPCAGELRELLDEAGAMPLLPPPETEPADKEDPVGDSARQLCRAVSASMGLALEGLETPAKPLPRGDCMFAVPAGPARAPRPSARDPSPAFEAALAAEPPTGPGLPRGFGRVKLESASGLATSSGWGGPCRFGAELVPPGPAPLWPTFFADEGQLYGPCPEPPADCPADAWYPPGRAPFAALAPGIKSELEPWVEGYAGAYGDLR</sequence>
<dbReference type="EMBL" id="SWJQ01003215">
    <property type="protein sequence ID" value="TRZ05892.1"/>
    <property type="molecule type" value="Genomic_DNA"/>
</dbReference>
<keyword evidence="7" id="KW-1185">Reference proteome</keyword>
<organism evidence="6 7">
    <name type="scientific">Zosterops borbonicus</name>
    <dbReference type="NCBI Taxonomy" id="364589"/>
    <lineage>
        <taxon>Eukaryota</taxon>
        <taxon>Metazoa</taxon>
        <taxon>Chordata</taxon>
        <taxon>Craniata</taxon>
        <taxon>Vertebrata</taxon>
        <taxon>Euteleostomi</taxon>
        <taxon>Archelosauria</taxon>
        <taxon>Archosauria</taxon>
        <taxon>Dinosauria</taxon>
        <taxon>Saurischia</taxon>
        <taxon>Theropoda</taxon>
        <taxon>Coelurosauria</taxon>
        <taxon>Aves</taxon>
        <taxon>Neognathae</taxon>
        <taxon>Neoaves</taxon>
        <taxon>Telluraves</taxon>
        <taxon>Australaves</taxon>
        <taxon>Passeriformes</taxon>
        <taxon>Sylvioidea</taxon>
        <taxon>Zosteropidae</taxon>
        <taxon>Zosterops</taxon>
    </lineage>
</organism>
<evidence type="ECO:0000256" key="4">
    <source>
        <dbReference type="ARBA" id="ARBA00023121"/>
    </source>
</evidence>
<evidence type="ECO:0000256" key="1">
    <source>
        <dbReference type="ARBA" id="ARBA00004123"/>
    </source>
</evidence>
<keyword evidence="4" id="KW-0446">Lipid-binding</keyword>
<reference evidence="6" key="1">
    <citation type="submission" date="2019-04" db="EMBL/GenBank/DDBJ databases">
        <title>Genome assembly of Zosterops borbonicus 15179.</title>
        <authorList>
            <person name="Leroy T."/>
            <person name="Anselmetti Y."/>
            <person name="Tilak M.-K."/>
            <person name="Nabholz B."/>
        </authorList>
    </citation>
    <scope>NUCLEOTIDE SEQUENCE</scope>
    <source>
        <strain evidence="6">HGM_15179</strain>
        <tissue evidence="6">Muscle</tissue>
    </source>
</reference>
<gene>
    <name evidence="6" type="ORF">HGM15179_021215</name>
</gene>
<comment type="similarity">
    <text evidence="2">Belongs to the nuclear hormone receptor family. NR3 subfamily.</text>
</comment>
<dbReference type="AlphaFoldDB" id="A0A8K1D6A5"/>
<evidence type="ECO:0000256" key="5">
    <source>
        <dbReference type="SAM" id="MobiDB-lite"/>
    </source>
</evidence>
<dbReference type="GO" id="GO:0003677">
    <property type="term" value="F:DNA binding"/>
    <property type="evidence" value="ECO:0007669"/>
    <property type="project" value="InterPro"/>
</dbReference>
<dbReference type="Proteomes" id="UP000796761">
    <property type="component" value="Unassembled WGS sequence"/>
</dbReference>
<evidence type="ECO:0008006" key="8">
    <source>
        <dbReference type="Google" id="ProtNLM"/>
    </source>
</evidence>
<feature type="region of interest" description="Disordered" evidence="5">
    <location>
        <begin position="38"/>
        <end position="61"/>
    </location>
</feature>
<feature type="compositionally biased region" description="Pro residues" evidence="5">
    <location>
        <begin position="45"/>
        <end position="61"/>
    </location>
</feature>
<accession>A0A8K1D6A5</accession>
<name>A0A8K1D6A5_9PASS</name>
<dbReference type="InterPro" id="IPR001103">
    <property type="entry name" value="Andrgn_rcpt"/>
</dbReference>
<dbReference type="Pfam" id="PF02166">
    <property type="entry name" value="Androgen_recep"/>
    <property type="match status" value="1"/>
</dbReference>
<proteinExistence type="inferred from homology"/>
<evidence type="ECO:0000256" key="2">
    <source>
        <dbReference type="ARBA" id="ARBA00005413"/>
    </source>
</evidence>
<protein>
    <recommendedName>
        <fullName evidence="8">Androgen receptor</fullName>
    </recommendedName>
</protein>
<dbReference type="GO" id="GO:0005496">
    <property type="term" value="F:steroid binding"/>
    <property type="evidence" value="ECO:0007669"/>
    <property type="project" value="UniProtKB-KW"/>
</dbReference>
<comment type="subcellular location">
    <subcellularLocation>
        <location evidence="1">Nucleus</location>
    </subcellularLocation>
</comment>
<keyword evidence="3" id="KW-0754">Steroid-binding</keyword>